<feature type="domain" description="Fe/B12 periplasmic-binding" evidence="5">
    <location>
        <begin position="21"/>
        <end position="281"/>
    </location>
</feature>
<dbReference type="Gene3D" id="3.40.50.1980">
    <property type="entry name" value="Nitrogenase molybdenum iron protein domain"/>
    <property type="match status" value="2"/>
</dbReference>
<evidence type="ECO:0000259" key="5">
    <source>
        <dbReference type="PROSITE" id="PS50983"/>
    </source>
</evidence>
<dbReference type="RefSeq" id="WP_218885252.1">
    <property type="nucleotide sequence ID" value="NZ_JACCBB010000001.1"/>
</dbReference>
<dbReference type="SUPFAM" id="SSF53807">
    <property type="entry name" value="Helical backbone' metal receptor"/>
    <property type="match status" value="1"/>
</dbReference>
<dbReference type="EMBL" id="JACCBB010000001">
    <property type="protein sequence ID" value="NYD24953.1"/>
    <property type="molecule type" value="Genomic_DNA"/>
</dbReference>
<dbReference type="Pfam" id="PF01497">
    <property type="entry name" value="Peripla_BP_2"/>
    <property type="match status" value="1"/>
</dbReference>
<dbReference type="GO" id="GO:0030288">
    <property type="term" value="C:outer membrane-bounded periplasmic space"/>
    <property type="evidence" value="ECO:0007669"/>
    <property type="project" value="TreeGrafter"/>
</dbReference>
<name>A0A7Y9J3G1_9ACTN</name>
<proteinExistence type="inferred from homology"/>
<dbReference type="InterPro" id="IPR002491">
    <property type="entry name" value="ABC_transptr_periplasmic_BD"/>
</dbReference>
<keyword evidence="7" id="KW-1185">Reference proteome</keyword>
<evidence type="ECO:0000313" key="7">
    <source>
        <dbReference type="Proteomes" id="UP000521922"/>
    </source>
</evidence>
<dbReference type="AlphaFoldDB" id="A0A7Y9J3G1"/>
<sequence length="281" mass="29591">MFPRTVTHARGRTTIDRAPARVTVISTGQMDAALTVGLVPVGSTAGDGAGTVPAYLEEAFPASAAALEAVVELGGRTEPNLEALAALAPDLILVNAAGQDTGQLHTTLSAIAPTVVTRGTGLYWKQDFQLLADALGRREQAQDWLAGHHERAAALGSRFTDAPTVSFLRKNGDRVRVFGVASFSGSVAEDAGLPRPQVQSFTDDTSRDISLEELPLADGDYLFYSAQGGDEAEFTSLPLWPTIPVVGAGRAVEVDDDTFYLNAGPTAARRVLDQLETTLAT</sequence>
<evidence type="ECO:0000256" key="4">
    <source>
        <dbReference type="ARBA" id="ARBA00022729"/>
    </source>
</evidence>
<comment type="similarity">
    <text evidence="2">Belongs to the bacterial solute-binding protein 8 family.</text>
</comment>
<dbReference type="PANTHER" id="PTHR30532">
    <property type="entry name" value="IRON III DICITRATE-BINDING PERIPLASMIC PROTEIN"/>
    <property type="match status" value="1"/>
</dbReference>
<evidence type="ECO:0000256" key="1">
    <source>
        <dbReference type="ARBA" id="ARBA00004196"/>
    </source>
</evidence>
<keyword evidence="4" id="KW-0732">Signal</keyword>
<accession>A0A7Y9J3G1</accession>
<comment type="caution">
    <text evidence="6">The sequence shown here is derived from an EMBL/GenBank/DDBJ whole genome shotgun (WGS) entry which is preliminary data.</text>
</comment>
<organism evidence="6 7">
    <name type="scientific">Kineococcus aurantiacus</name>
    <dbReference type="NCBI Taxonomy" id="37633"/>
    <lineage>
        <taxon>Bacteria</taxon>
        <taxon>Bacillati</taxon>
        <taxon>Actinomycetota</taxon>
        <taxon>Actinomycetes</taxon>
        <taxon>Kineosporiales</taxon>
        <taxon>Kineosporiaceae</taxon>
        <taxon>Kineococcus</taxon>
    </lineage>
</organism>
<reference evidence="6 7" key="1">
    <citation type="submission" date="2020-07" db="EMBL/GenBank/DDBJ databases">
        <title>Sequencing the genomes of 1000 actinobacteria strains.</title>
        <authorList>
            <person name="Klenk H.-P."/>
        </authorList>
    </citation>
    <scope>NUCLEOTIDE SEQUENCE [LARGE SCALE GENOMIC DNA]</scope>
    <source>
        <strain evidence="6 7">DSM 7487</strain>
    </source>
</reference>
<dbReference type="PROSITE" id="PS50983">
    <property type="entry name" value="FE_B12_PBP"/>
    <property type="match status" value="1"/>
</dbReference>
<keyword evidence="3" id="KW-0813">Transport</keyword>
<comment type="subcellular location">
    <subcellularLocation>
        <location evidence="1">Cell envelope</location>
    </subcellularLocation>
</comment>
<evidence type="ECO:0000256" key="2">
    <source>
        <dbReference type="ARBA" id="ARBA00008814"/>
    </source>
</evidence>
<dbReference type="Proteomes" id="UP000521922">
    <property type="component" value="Unassembled WGS sequence"/>
</dbReference>
<evidence type="ECO:0000313" key="6">
    <source>
        <dbReference type="EMBL" id="NYD24953.1"/>
    </source>
</evidence>
<dbReference type="CDD" id="cd01146">
    <property type="entry name" value="FhuD"/>
    <property type="match status" value="1"/>
</dbReference>
<dbReference type="PANTHER" id="PTHR30532:SF25">
    <property type="entry name" value="IRON(III) DICITRATE-BINDING PERIPLASMIC PROTEIN"/>
    <property type="match status" value="1"/>
</dbReference>
<protein>
    <submittedName>
        <fullName evidence="6">Iron complex transport system substrate-binding protein</fullName>
    </submittedName>
</protein>
<dbReference type="GO" id="GO:1901678">
    <property type="term" value="P:iron coordination entity transport"/>
    <property type="evidence" value="ECO:0007669"/>
    <property type="project" value="UniProtKB-ARBA"/>
</dbReference>
<gene>
    <name evidence="6" type="ORF">BJ968_004493</name>
</gene>
<evidence type="ECO:0000256" key="3">
    <source>
        <dbReference type="ARBA" id="ARBA00022448"/>
    </source>
</evidence>
<dbReference type="InterPro" id="IPR051313">
    <property type="entry name" value="Bact_iron-sidero_bind"/>
</dbReference>